<evidence type="ECO:0000256" key="2">
    <source>
        <dbReference type="ARBA" id="ARBA00022481"/>
    </source>
</evidence>
<dbReference type="PANTHER" id="PTHR30093:SF44">
    <property type="entry name" value="TYPE II SECRETION SYSTEM CORE PROTEIN G"/>
    <property type="match status" value="1"/>
</dbReference>
<dbReference type="InterPro" id="IPR045584">
    <property type="entry name" value="Pilin-like"/>
</dbReference>
<protein>
    <recommendedName>
        <fullName evidence="8">Prepilin-type N-terminal cleavage/methylation domain-containing protein</fullName>
    </recommendedName>
</protein>
<keyword evidence="4" id="KW-1133">Transmembrane helix</keyword>
<dbReference type="EMBL" id="MJAT01000040">
    <property type="protein sequence ID" value="OEH84218.1"/>
    <property type="molecule type" value="Genomic_DNA"/>
</dbReference>
<keyword evidence="7" id="KW-1185">Reference proteome</keyword>
<keyword evidence="5" id="KW-0472">Membrane</keyword>
<dbReference type="Proteomes" id="UP000095255">
    <property type="component" value="Unassembled WGS sequence"/>
</dbReference>
<organism evidence="6 7">
    <name type="scientific">Desulfuribacillus stibiiarsenatis</name>
    <dbReference type="NCBI Taxonomy" id="1390249"/>
    <lineage>
        <taxon>Bacteria</taxon>
        <taxon>Bacillati</taxon>
        <taxon>Bacillota</taxon>
        <taxon>Desulfuribacillia</taxon>
        <taxon>Desulfuribacillales</taxon>
        <taxon>Desulfuribacillaceae</taxon>
        <taxon>Desulfuribacillus</taxon>
    </lineage>
</organism>
<dbReference type="NCBIfam" id="TIGR02532">
    <property type="entry name" value="IV_pilin_GFxxxE"/>
    <property type="match status" value="1"/>
</dbReference>
<reference evidence="6 7" key="1">
    <citation type="submission" date="2016-09" db="EMBL/GenBank/DDBJ databases">
        <title>Desulfuribacillus arsenicus sp. nov., an obligately anaerobic, dissimilatory arsenic- and antimonate-reducing bacterium isolated from anoxic sediments.</title>
        <authorList>
            <person name="Abin C.A."/>
            <person name="Hollibaugh J.T."/>
        </authorList>
    </citation>
    <scope>NUCLEOTIDE SEQUENCE [LARGE SCALE GENOMIC DNA]</scope>
    <source>
        <strain evidence="6 7">MLFW-2</strain>
    </source>
</reference>
<evidence type="ECO:0000313" key="7">
    <source>
        <dbReference type="Proteomes" id="UP000095255"/>
    </source>
</evidence>
<dbReference type="InterPro" id="IPR012902">
    <property type="entry name" value="N_methyl_site"/>
</dbReference>
<evidence type="ECO:0000313" key="6">
    <source>
        <dbReference type="EMBL" id="OEH84218.1"/>
    </source>
</evidence>
<evidence type="ECO:0000256" key="1">
    <source>
        <dbReference type="ARBA" id="ARBA00004167"/>
    </source>
</evidence>
<keyword evidence="3" id="KW-0812">Transmembrane</keyword>
<dbReference type="PANTHER" id="PTHR30093">
    <property type="entry name" value="GENERAL SECRETION PATHWAY PROTEIN G"/>
    <property type="match status" value="1"/>
</dbReference>
<accession>A0A1E5L239</accession>
<comment type="caution">
    <text evidence="6">The sequence shown here is derived from an EMBL/GenBank/DDBJ whole genome shotgun (WGS) entry which is preliminary data.</text>
</comment>
<evidence type="ECO:0000256" key="3">
    <source>
        <dbReference type="ARBA" id="ARBA00022692"/>
    </source>
</evidence>
<dbReference type="SUPFAM" id="SSF54523">
    <property type="entry name" value="Pili subunits"/>
    <property type="match status" value="1"/>
</dbReference>
<comment type="subcellular location">
    <subcellularLocation>
        <location evidence="1">Membrane</location>
        <topology evidence="1">Single-pass membrane protein</topology>
    </subcellularLocation>
</comment>
<evidence type="ECO:0008006" key="8">
    <source>
        <dbReference type="Google" id="ProtNLM"/>
    </source>
</evidence>
<dbReference type="Gene3D" id="3.30.700.10">
    <property type="entry name" value="Glycoprotein, Type 4 Pilin"/>
    <property type="match status" value="1"/>
</dbReference>
<proteinExistence type="predicted"/>
<dbReference type="PROSITE" id="PS00409">
    <property type="entry name" value="PROKAR_NTER_METHYL"/>
    <property type="match status" value="1"/>
</dbReference>
<dbReference type="GO" id="GO:0015627">
    <property type="term" value="C:type II protein secretion system complex"/>
    <property type="evidence" value="ECO:0007669"/>
    <property type="project" value="InterPro"/>
</dbReference>
<gene>
    <name evidence="6" type="ORF">BHU72_12505</name>
</gene>
<evidence type="ECO:0000256" key="5">
    <source>
        <dbReference type="ARBA" id="ARBA00023136"/>
    </source>
</evidence>
<keyword evidence="2" id="KW-0488">Methylation</keyword>
<evidence type="ECO:0000256" key="4">
    <source>
        <dbReference type="ARBA" id="ARBA00022989"/>
    </source>
</evidence>
<sequence>MRFMKKSKKNQKGFTLVELLVVIAIIGILAAVIAPNIFAQIEKSKISAVISEYRAIKTAAVLYSTDNNATTVATSNLSSYLEKPIGPAPFTDSYSITDGKFLAVPGITSEVGDKIAQTIIRTNAGTANSVDVYWQGGSAPTGTNTGTLNIRLLP</sequence>
<dbReference type="OrthoDB" id="9963841at2"/>
<dbReference type="Pfam" id="PF07963">
    <property type="entry name" value="N_methyl"/>
    <property type="match status" value="1"/>
</dbReference>
<dbReference type="GO" id="GO:0015628">
    <property type="term" value="P:protein secretion by the type II secretion system"/>
    <property type="evidence" value="ECO:0007669"/>
    <property type="project" value="InterPro"/>
</dbReference>
<dbReference type="Pfam" id="PF22434">
    <property type="entry name" value="PilW_C"/>
    <property type="match status" value="1"/>
</dbReference>
<dbReference type="PRINTS" id="PR00813">
    <property type="entry name" value="BCTERIALGSPG"/>
</dbReference>
<dbReference type="STRING" id="1390249.BHU72_12505"/>
<dbReference type="AlphaFoldDB" id="A0A1E5L239"/>
<dbReference type="GO" id="GO:0016020">
    <property type="term" value="C:membrane"/>
    <property type="evidence" value="ECO:0007669"/>
    <property type="project" value="UniProtKB-SubCell"/>
</dbReference>
<dbReference type="InterPro" id="IPR000983">
    <property type="entry name" value="Bac_GSPG_pilin"/>
</dbReference>
<name>A0A1E5L239_9FIRM</name>